<dbReference type="AlphaFoldDB" id="X1Z2A4"/>
<reference evidence="3" key="1">
    <citation type="submission" date="2012-12" db="EMBL/GenBank/DDBJ databases">
        <authorList>
            <person name="Hellsten U."/>
            <person name="Grimwood J."/>
            <person name="Chapman J.A."/>
            <person name="Shapiro H."/>
            <person name="Aerts A."/>
            <person name="Otillar R.P."/>
            <person name="Terry A.Y."/>
            <person name="Boore J.L."/>
            <person name="Simakov O."/>
            <person name="Marletaz F."/>
            <person name="Cho S.-J."/>
            <person name="Edsinger-Gonzales E."/>
            <person name="Havlak P."/>
            <person name="Kuo D.-H."/>
            <person name="Larsson T."/>
            <person name="Lv J."/>
            <person name="Arendt D."/>
            <person name="Savage R."/>
            <person name="Osoegawa K."/>
            <person name="de Jong P."/>
            <person name="Lindberg D.R."/>
            <person name="Seaver E.C."/>
            <person name="Weisblat D.A."/>
            <person name="Putnam N.H."/>
            <person name="Grigoriev I.V."/>
            <person name="Rokhsar D.S."/>
        </authorList>
    </citation>
    <scope>NUCLEOTIDE SEQUENCE</scope>
    <source>
        <strain evidence="3">I ESC-2004</strain>
    </source>
</reference>
<feature type="transmembrane region" description="Helical" evidence="1">
    <location>
        <begin position="226"/>
        <end position="248"/>
    </location>
</feature>
<organism evidence="2 3">
    <name type="scientific">Capitella teleta</name>
    <name type="common">Polychaete worm</name>
    <dbReference type="NCBI Taxonomy" id="283909"/>
    <lineage>
        <taxon>Eukaryota</taxon>
        <taxon>Metazoa</taxon>
        <taxon>Spiralia</taxon>
        <taxon>Lophotrochozoa</taxon>
        <taxon>Annelida</taxon>
        <taxon>Polychaeta</taxon>
        <taxon>Sedentaria</taxon>
        <taxon>Scolecida</taxon>
        <taxon>Capitellidae</taxon>
        <taxon>Capitella</taxon>
    </lineage>
</organism>
<dbReference type="PANTHER" id="PTHR16214">
    <property type="entry name" value="TRANSMEMBRANE PROTEIN 260"/>
    <property type="match status" value="1"/>
</dbReference>
<dbReference type="Pfam" id="PF11028">
    <property type="entry name" value="TMEM260-like"/>
    <property type="match status" value="1"/>
</dbReference>
<accession>X1Z2A4</accession>
<dbReference type="HOGENOM" id="CLU_019631_1_0_1"/>
<keyword evidence="1" id="KW-0472">Membrane</keyword>
<feature type="transmembrane region" description="Helical" evidence="1">
    <location>
        <begin position="405"/>
        <end position="423"/>
    </location>
</feature>
<dbReference type="OMA" id="HSVNLMC"/>
<evidence type="ECO:0008006" key="4">
    <source>
        <dbReference type="Google" id="ProtNLM"/>
    </source>
</evidence>
<keyword evidence="3" id="KW-1185">Reference proteome</keyword>
<protein>
    <recommendedName>
        <fullName evidence="4">DUF2723 domain-containing protein</fullName>
    </recommendedName>
</protein>
<evidence type="ECO:0000313" key="3">
    <source>
        <dbReference type="Proteomes" id="UP000014760"/>
    </source>
</evidence>
<reference evidence="2" key="3">
    <citation type="submission" date="2015-06" db="UniProtKB">
        <authorList>
            <consortium name="EnsemblMetazoa"/>
        </authorList>
    </citation>
    <scope>IDENTIFICATION</scope>
</reference>
<dbReference type="EMBL" id="AMQN01013776">
    <property type="status" value="NOT_ANNOTATED_CDS"/>
    <property type="molecule type" value="Genomic_DNA"/>
</dbReference>
<keyword evidence="1" id="KW-0812">Transmembrane</keyword>
<name>X1Z2A4_CAPTE</name>
<dbReference type="Proteomes" id="UP000014760">
    <property type="component" value="Unassembled WGS sequence"/>
</dbReference>
<evidence type="ECO:0000256" key="1">
    <source>
        <dbReference type="SAM" id="Phobius"/>
    </source>
</evidence>
<keyword evidence="1" id="KW-1133">Transmembrane helix</keyword>
<dbReference type="InterPro" id="IPR021280">
    <property type="entry name" value="TMEM260-like"/>
</dbReference>
<evidence type="ECO:0000313" key="2">
    <source>
        <dbReference type="EnsemblMetazoa" id="CapteP138573"/>
    </source>
</evidence>
<dbReference type="PANTHER" id="PTHR16214:SF3">
    <property type="entry name" value="TRANSMEMBRANE PROTEIN 260"/>
    <property type="match status" value="1"/>
</dbReference>
<feature type="transmembrane region" description="Helical" evidence="1">
    <location>
        <begin position="334"/>
        <end position="352"/>
    </location>
</feature>
<feature type="transmembrane region" description="Helical" evidence="1">
    <location>
        <begin position="372"/>
        <end position="393"/>
    </location>
</feature>
<sequence length="752" mass="85761">MNWSNSFVDASYLAHFLSRKFSKRRESLDEDSDSWSRDVKISTVLGSILLAIYLRTMYPSIAGGDSGELIVSAHELGVAHPPGYPLFTMLAKATMTLIPFGKIAWRVNFLNACCGAAAGATLQLAVLRVTSCFGSSLLAFSLFSFSRLTWTWSASAEVFALNNFLIAVIILIAVIFEQTTDPLKLLKIARLGAFMCGLSLCNQHTSVIYVFVIAMWVFVRLLFNRILSWTVIGAIVACFCAGLLPYLYLPLSAYLHLARWTWGDQLSIGGFIIHFLRAEYGTFQLGKDHEGAGCKQGLIAYYSHFITEYSLISVYLVVLGIAVALRRAIWEKKFALFAFVVMVMGYTSFFAWRANLNLSNPLLRGVVERFWMQSDLVFIFLLGVALNSITRFLTTTVWGSDRVSLAYVFACMTGCIITCLQLVRLKFKNYSLYDNGSNVVVRDFGLTLLKSFPPDSLVLTKGDLPTNAMRYLHLCESIRPDVSLLDVEILSYQWSLPRLGKFFPEVDFPGDYWHLTNQVHSDGRKSFNFKSFIDANYIGKRRPIYVCIGMQDKDPSWMEEYHLWPHGACHRILSQKEIINLTEWGDHTAPIADAWRYPHDGYGNSSWEKVANDEMWNAKISSAFFFYQRGERCEDPFEKTKLFQASYEVKEKKKLLPPKSKPSFWHKNFGLVCERLLRSEHTSLSKLPLCKLSIQHFKQYLSLAPNDPDNHKIVNAIEVLQERLKFYSQMKTVDNTIMNMLHRVEEREHKEG</sequence>
<reference evidence="3" key="2">
    <citation type="journal article" date="2013" name="Nature">
        <title>Insights into bilaterian evolution from three spiralian genomes.</title>
        <authorList>
            <person name="Simakov O."/>
            <person name="Marletaz F."/>
            <person name="Cho S.J."/>
            <person name="Edsinger-Gonzales E."/>
            <person name="Havlak P."/>
            <person name="Hellsten U."/>
            <person name="Kuo D.H."/>
            <person name="Larsson T."/>
            <person name="Lv J."/>
            <person name="Arendt D."/>
            <person name="Savage R."/>
            <person name="Osoegawa K."/>
            <person name="de Jong P."/>
            <person name="Grimwood J."/>
            <person name="Chapman J.A."/>
            <person name="Shapiro H."/>
            <person name="Aerts A."/>
            <person name="Otillar R.P."/>
            <person name="Terry A.Y."/>
            <person name="Boore J.L."/>
            <person name="Grigoriev I.V."/>
            <person name="Lindberg D.R."/>
            <person name="Seaver E.C."/>
            <person name="Weisblat D.A."/>
            <person name="Putnam N.H."/>
            <person name="Rokhsar D.S."/>
        </authorList>
    </citation>
    <scope>NUCLEOTIDE SEQUENCE</scope>
    <source>
        <strain evidence="3">I ESC-2004</strain>
    </source>
</reference>
<feature type="transmembrane region" description="Helical" evidence="1">
    <location>
        <begin position="188"/>
        <end position="219"/>
    </location>
</feature>
<feature type="transmembrane region" description="Helical" evidence="1">
    <location>
        <begin position="306"/>
        <end position="325"/>
    </location>
</feature>
<feature type="transmembrane region" description="Helical" evidence="1">
    <location>
        <begin position="158"/>
        <end position="176"/>
    </location>
</feature>
<dbReference type="EnsemblMetazoa" id="CapteT138573">
    <property type="protein sequence ID" value="CapteP138573"/>
    <property type="gene ID" value="CapteG138573"/>
</dbReference>
<dbReference type="InterPro" id="IPR052724">
    <property type="entry name" value="GT117_domain-containing"/>
</dbReference>
<proteinExistence type="predicted"/>
<feature type="transmembrane region" description="Helical" evidence="1">
    <location>
        <begin position="125"/>
        <end position="146"/>
    </location>
</feature>